<keyword evidence="2" id="KW-0430">Lectin</keyword>
<keyword evidence="9" id="KW-1185">Reference proteome</keyword>
<feature type="transmembrane region" description="Helical" evidence="6">
    <location>
        <begin position="43"/>
        <end position="65"/>
    </location>
</feature>
<evidence type="ECO:0000256" key="6">
    <source>
        <dbReference type="SAM" id="Phobius"/>
    </source>
</evidence>
<dbReference type="InParanoid" id="F6XRZ3"/>
<evidence type="ECO:0000313" key="8">
    <source>
        <dbReference type="Ensembl" id="ENSCINP00000005159.3"/>
    </source>
</evidence>
<dbReference type="Pfam" id="PF00147">
    <property type="entry name" value="Fibrinogen_C"/>
    <property type="match status" value="1"/>
</dbReference>
<dbReference type="InterPro" id="IPR002181">
    <property type="entry name" value="Fibrinogen_a/b/g_C_dom"/>
</dbReference>
<dbReference type="OrthoDB" id="5971203at2759"/>
<dbReference type="Proteomes" id="UP000008144">
    <property type="component" value="Unassembled WGS sequence"/>
</dbReference>
<protein>
    <submittedName>
        <fullName evidence="8">Intelectin-1b-like</fullName>
    </submittedName>
</protein>
<dbReference type="RefSeq" id="XP_002121647.1">
    <property type="nucleotide sequence ID" value="XM_002121611.4"/>
</dbReference>
<accession>A0A1W2W8G6</accession>
<evidence type="ECO:0000313" key="9">
    <source>
        <dbReference type="Proteomes" id="UP000008144"/>
    </source>
</evidence>
<evidence type="ECO:0000259" key="7">
    <source>
        <dbReference type="PROSITE" id="PS51406"/>
    </source>
</evidence>
<feature type="domain" description="Fibrinogen C-terminal" evidence="7">
    <location>
        <begin position="90"/>
        <end position="136"/>
    </location>
</feature>
<evidence type="ECO:0000256" key="1">
    <source>
        <dbReference type="ARBA" id="ARBA00022723"/>
    </source>
</evidence>
<feature type="region of interest" description="Disordered" evidence="5">
    <location>
        <begin position="76"/>
        <end position="97"/>
    </location>
</feature>
<keyword evidence="6" id="KW-0472">Membrane</keyword>
<dbReference type="PANTHER" id="PTHR16146:SF46">
    <property type="entry name" value="INTELECTIN-1A-RELATED"/>
    <property type="match status" value="1"/>
</dbReference>
<dbReference type="KEGG" id="cin:100184660"/>
<evidence type="ECO:0000256" key="3">
    <source>
        <dbReference type="ARBA" id="ARBA00022837"/>
    </source>
</evidence>
<dbReference type="NCBIfam" id="NF040941">
    <property type="entry name" value="GGGWT_bact"/>
    <property type="match status" value="1"/>
</dbReference>
<dbReference type="InterPro" id="IPR036056">
    <property type="entry name" value="Fibrinogen-like_C"/>
</dbReference>
<dbReference type="GeneTree" id="ENSGT00940000163443"/>
<dbReference type="GO" id="GO:0005615">
    <property type="term" value="C:extracellular space"/>
    <property type="evidence" value="ECO:0000318"/>
    <property type="project" value="GO_Central"/>
</dbReference>
<evidence type="ECO:0000256" key="2">
    <source>
        <dbReference type="ARBA" id="ARBA00022734"/>
    </source>
</evidence>
<dbReference type="PROSITE" id="PS51406">
    <property type="entry name" value="FIBRINOGEN_C_2"/>
    <property type="match status" value="1"/>
</dbReference>
<dbReference type="SUPFAM" id="SSF56496">
    <property type="entry name" value="Fibrinogen C-terminal domain-like"/>
    <property type="match status" value="1"/>
</dbReference>
<organism evidence="8 9">
    <name type="scientific">Ciona intestinalis</name>
    <name type="common">Transparent sea squirt</name>
    <name type="synonym">Ascidia intestinalis</name>
    <dbReference type="NCBI Taxonomy" id="7719"/>
    <lineage>
        <taxon>Eukaryota</taxon>
        <taxon>Metazoa</taxon>
        <taxon>Chordata</taxon>
        <taxon>Tunicata</taxon>
        <taxon>Ascidiacea</taxon>
        <taxon>Phlebobranchia</taxon>
        <taxon>Cionidae</taxon>
        <taxon>Ciona</taxon>
    </lineage>
</organism>
<keyword evidence="3" id="KW-0106">Calcium</keyword>
<name>F6XRZ3_CIOIN</name>
<keyword evidence="6" id="KW-1133">Transmembrane helix</keyword>
<dbReference type="GeneID" id="100184660"/>
<dbReference type="GO" id="GO:0046872">
    <property type="term" value="F:metal ion binding"/>
    <property type="evidence" value="ECO:0007669"/>
    <property type="project" value="UniProtKB-KW"/>
</dbReference>
<evidence type="ECO:0000256" key="4">
    <source>
        <dbReference type="ARBA" id="ARBA00023157"/>
    </source>
</evidence>
<reference evidence="9" key="1">
    <citation type="journal article" date="2002" name="Science">
        <title>The draft genome of Ciona intestinalis: insights into chordate and vertebrate origins.</title>
        <authorList>
            <person name="Dehal P."/>
            <person name="Satou Y."/>
            <person name="Campbell R.K."/>
            <person name="Chapman J."/>
            <person name="Degnan B."/>
            <person name="De Tomaso A."/>
            <person name="Davidson B."/>
            <person name="Di Gregorio A."/>
            <person name="Gelpke M."/>
            <person name="Goodstein D.M."/>
            <person name="Harafuji N."/>
            <person name="Hastings K.E."/>
            <person name="Ho I."/>
            <person name="Hotta K."/>
            <person name="Huang W."/>
            <person name="Kawashima T."/>
            <person name="Lemaire P."/>
            <person name="Martinez D."/>
            <person name="Meinertzhagen I.A."/>
            <person name="Necula S."/>
            <person name="Nonaka M."/>
            <person name="Putnam N."/>
            <person name="Rash S."/>
            <person name="Saiga H."/>
            <person name="Satake M."/>
            <person name="Terry A."/>
            <person name="Yamada L."/>
            <person name="Wang H.G."/>
            <person name="Awazu S."/>
            <person name="Azumi K."/>
            <person name="Boore J."/>
            <person name="Branno M."/>
            <person name="Chin-Bow S."/>
            <person name="DeSantis R."/>
            <person name="Doyle S."/>
            <person name="Francino P."/>
            <person name="Keys D.N."/>
            <person name="Haga S."/>
            <person name="Hayashi H."/>
            <person name="Hino K."/>
            <person name="Imai K.S."/>
            <person name="Inaba K."/>
            <person name="Kano S."/>
            <person name="Kobayashi K."/>
            <person name="Kobayashi M."/>
            <person name="Lee B.I."/>
            <person name="Makabe K.W."/>
            <person name="Manohar C."/>
            <person name="Matassi G."/>
            <person name="Medina M."/>
            <person name="Mochizuki Y."/>
            <person name="Mount S."/>
            <person name="Morishita T."/>
            <person name="Miura S."/>
            <person name="Nakayama A."/>
            <person name="Nishizaka S."/>
            <person name="Nomoto H."/>
            <person name="Ohta F."/>
            <person name="Oishi K."/>
            <person name="Rigoutsos I."/>
            <person name="Sano M."/>
            <person name="Sasaki A."/>
            <person name="Sasakura Y."/>
            <person name="Shoguchi E."/>
            <person name="Shin-i T."/>
            <person name="Spagnuolo A."/>
            <person name="Stainier D."/>
            <person name="Suzuki M.M."/>
            <person name="Tassy O."/>
            <person name="Takatori N."/>
            <person name="Tokuoka M."/>
            <person name="Yagi K."/>
            <person name="Yoshizaki F."/>
            <person name="Wada S."/>
            <person name="Zhang C."/>
            <person name="Hyatt P.D."/>
            <person name="Larimer F."/>
            <person name="Detter C."/>
            <person name="Doggett N."/>
            <person name="Glavina T."/>
            <person name="Hawkins T."/>
            <person name="Richardson P."/>
            <person name="Lucas S."/>
            <person name="Kohara Y."/>
            <person name="Levine M."/>
            <person name="Satoh N."/>
            <person name="Rokhsar D.S."/>
        </authorList>
    </citation>
    <scope>NUCLEOTIDE SEQUENCE [LARGE SCALE GENOMIC DNA]</scope>
</reference>
<dbReference type="GO" id="GO:0070492">
    <property type="term" value="F:oligosaccharide binding"/>
    <property type="evidence" value="ECO:0000318"/>
    <property type="project" value="GO_Central"/>
</dbReference>
<dbReference type="Gene3D" id="3.90.215.10">
    <property type="entry name" value="Gamma Fibrinogen, chain A, domain 1"/>
    <property type="match status" value="1"/>
</dbReference>
<dbReference type="SMR" id="F6XRZ3"/>
<dbReference type="InterPro" id="IPR014716">
    <property type="entry name" value="Fibrinogen_a/b/g_C_1"/>
</dbReference>
<dbReference type="AlphaFoldDB" id="F6XRZ3"/>
<keyword evidence="4" id="KW-1015">Disulfide bond</keyword>
<feature type="compositionally biased region" description="Polar residues" evidence="5">
    <location>
        <begin position="88"/>
        <end position="97"/>
    </location>
</feature>
<proteinExistence type="predicted"/>
<dbReference type="PANTHER" id="PTHR16146">
    <property type="entry name" value="INTELECTIN"/>
    <property type="match status" value="1"/>
</dbReference>
<keyword evidence="6" id="KW-0812">Transmembrane</keyword>
<evidence type="ECO:0000256" key="5">
    <source>
        <dbReference type="SAM" id="MobiDB-lite"/>
    </source>
</evidence>
<gene>
    <name evidence="8" type="primary">LOC100184660</name>
</gene>
<reference evidence="8" key="2">
    <citation type="submission" date="2025-08" db="UniProtKB">
        <authorList>
            <consortium name="Ensembl"/>
        </authorList>
    </citation>
    <scope>IDENTIFICATION</scope>
</reference>
<dbReference type="HOGENOM" id="CLU_739564_0_0_1"/>
<keyword evidence="1" id="KW-0479">Metal-binding</keyword>
<dbReference type="Ensembl" id="ENSCINT00000005159.3">
    <property type="protein sequence ID" value="ENSCINP00000005159.3"/>
    <property type="gene ID" value="ENSCING00000002531.3"/>
</dbReference>
<reference evidence="8" key="3">
    <citation type="submission" date="2025-09" db="UniProtKB">
        <authorList>
            <consortium name="Ensembl"/>
        </authorList>
    </citation>
    <scope>IDENTIFICATION</scope>
</reference>
<accession>F6XRZ3</accession>
<sequence>MDVMYSADNDYDTVEPKPSRTVSTEHLAAEVQWGTSTQKIETIFWKIVIIMTAVFAFVALILAGISHQAFENRSKAVASPKQDPALPSSANSVNSPRSCRDIKGKSGMYQIQPDSYLPAYFTYCDMATNGGGWTLVAAVHENNIKGKCTKGDLWSSDQGYGYSRNTYNGTGNWENINTFGDARNLLNGDYKNSAYFNVKASDVLIWHVPNNATLSTMSSKAFLKYYTTDGVLQRHGGTLRTLYRDSAPLSHAGSYRFHTLIASPITYTVGDNDKVMSAIPTRLIPYVTPGMLQFRAFDPYGYPNALCPGVQITRGDSTRVCIGGGVTGSSRTCGDFLGWDGTSGRYISPPTMNNPSITGRPLYYVDSSIFIFTR</sequence>